<comment type="caution">
    <text evidence="2">The sequence shown here is derived from an EMBL/GenBank/DDBJ whole genome shotgun (WGS) entry which is preliminary data.</text>
</comment>
<evidence type="ECO:0000313" key="3">
    <source>
        <dbReference type="Proteomes" id="UP000316759"/>
    </source>
</evidence>
<dbReference type="EMBL" id="SUNJ01004545">
    <property type="protein sequence ID" value="TPP64334.1"/>
    <property type="molecule type" value="Genomic_DNA"/>
</dbReference>
<keyword evidence="1" id="KW-0812">Transmembrane</keyword>
<dbReference type="AlphaFoldDB" id="A0A504YSG5"/>
<keyword evidence="1" id="KW-0472">Membrane</keyword>
<evidence type="ECO:0008006" key="4">
    <source>
        <dbReference type="Google" id="ProtNLM"/>
    </source>
</evidence>
<accession>A0A504YSG5</accession>
<reference evidence="2 3" key="1">
    <citation type="submission" date="2019-04" db="EMBL/GenBank/DDBJ databases">
        <title>Annotation for the trematode Fasciola gigantica.</title>
        <authorList>
            <person name="Choi Y.-J."/>
        </authorList>
    </citation>
    <scope>NUCLEOTIDE SEQUENCE [LARGE SCALE GENOMIC DNA]</scope>
    <source>
        <strain evidence="2">Uganda_cow_1</strain>
    </source>
</reference>
<feature type="transmembrane region" description="Helical" evidence="1">
    <location>
        <begin position="163"/>
        <end position="181"/>
    </location>
</feature>
<name>A0A504YSG5_FASGI</name>
<evidence type="ECO:0000313" key="2">
    <source>
        <dbReference type="EMBL" id="TPP64334.1"/>
    </source>
</evidence>
<protein>
    <recommendedName>
        <fullName evidence="4">Transmembrane protein</fullName>
    </recommendedName>
</protein>
<dbReference type="OrthoDB" id="10303651at2759"/>
<keyword evidence="3" id="KW-1185">Reference proteome</keyword>
<organism evidence="2 3">
    <name type="scientific">Fasciola gigantica</name>
    <name type="common">Giant liver fluke</name>
    <dbReference type="NCBI Taxonomy" id="46835"/>
    <lineage>
        <taxon>Eukaryota</taxon>
        <taxon>Metazoa</taxon>
        <taxon>Spiralia</taxon>
        <taxon>Lophotrochozoa</taxon>
        <taxon>Platyhelminthes</taxon>
        <taxon>Trematoda</taxon>
        <taxon>Digenea</taxon>
        <taxon>Plagiorchiida</taxon>
        <taxon>Echinostomata</taxon>
        <taxon>Echinostomatoidea</taxon>
        <taxon>Fasciolidae</taxon>
        <taxon>Fasciola</taxon>
    </lineage>
</organism>
<keyword evidence="1" id="KW-1133">Transmembrane helix</keyword>
<proteinExistence type="predicted"/>
<feature type="transmembrane region" description="Helical" evidence="1">
    <location>
        <begin position="26"/>
        <end position="48"/>
    </location>
</feature>
<feature type="transmembrane region" description="Helical" evidence="1">
    <location>
        <begin position="227"/>
        <end position="249"/>
    </location>
</feature>
<feature type="transmembrane region" description="Helical" evidence="1">
    <location>
        <begin position="134"/>
        <end position="157"/>
    </location>
</feature>
<gene>
    <name evidence="2" type="ORF">FGIG_01942</name>
</gene>
<sequence length="255" mass="29391">MKGYQKKPYVFIYQPSWWTGLSFQQRTLLCIFYLMSFFGTMIYCFALGKDQFQNVRLKLRGVQNNQYGITYTQKVNYNVVVYATVGLWTSLSNHTEFGKDAHTPPQWWPFLQEHAEVGKNLWNTCLSISVNGQFFYYTAITLQTCGLMLLFYSFPVVIAHREAMILMAICGGILSTCGLLVQCCSAKAYSLCVTSLQATRYRDQLVRTFWNNRYFSIETHMLGPSTWSCMVIALSCFLPMTIIGIYLILLKPENL</sequence>
<dbReference type="Proteomes" id="UP000316759">
    <property type="component" value="Unassembled WGS sequence"/>
</dbReference>
<evidence type="ECO:0000256" key="1">
    <source>
        <dbReference type="SAM" id="Phobius"/>
    </source>
</evidence>